<evidence type="ECO:0000256" key="9">
    <source>
        <dbReference type="PIRSR" id="PIRSR001084-3"/>
    </source>
</evidence>
<dbReference type="PIRSF" id="PIRSF001084">
    <property type="entry name" value="B-galactosidase"/>
    <property type="match status" value="1"/>
</dbReference>
<feature type="binding site" evidence="9">
    <location>
        <position position="164"/>
    </location>
    <ligand>
        <name>Zn(2+)</name>
        <dbReference type="ChEBI" id="CHEBI:29105"/>
    </ligand>
</feature>
<dbReference type="GO" id="GO:0004565">
    <property type="term" value="F:beta-galactosidase activity"/>
    <property type="evidence" value="ECO:0007669"/>
    <property type="project" value="UniProtKB-EC"/>
</dbReference>
<dbReference type="InterPro" id="IPR029062">
    <property type="entry name" value="Class_I_gatase-like"/>
</dbReference>
<dbReference type="Proteomes" id="UP000288246">
    <property type="component" value="Unassembled WGS sequence"/>
</dbReference>
<dbReference type="InterPro" id="IPR013738">
    <property type="entry name" value="Beta_galactosidase_Trimer"/>
</dbReference>
<evidence type="ECO:0000313" key="13">
    <source>
        <dbReference type="EMBL" id="GCD21198.1"/>
    </source>
</evidence>
<dbReference type="Gene3D" id="3.40.50.880">
    <property type="match status" value="1"/>
</dbReference>
<name>A0A401V2R1_9CELL</name>
<feature type="binding site" evidence="8">
    <location>
        <position position="314"/>
    </location>
    <ligand>
        <name>substrate</name>
    </ligand>
</feature>
<dbReference type="PANTHER" id="PTHR36447:SF1">
    <property type="entry name" value="BETA-GALACTOSIDASE GANA"/>
    <property type="match status" value="1"/>
</dbReference>
<dbReference type="GO" id="GO:0009341">
    <property type="term" value="C:beta-galactosidase complex"/>
    <property type="evidence" value="ECO:0007669"/>
    <property type="project" value="InterPro"/>
</dbReference>
<dbReference type="EMBL" id="BHYL01000244">
    <property type="protein sequence ID" value="GCD21198.1"/>
    <property type="molecule type" value="Genomic_DNA"/>
</dbReference>
<dbReference type="SUPFAM" id="SSF51445">
    <property type="entry name" value="(Trans)glycosidases"/>
    <property type="match status" value="1"/>
</dbReference>
<dbReference type="EC" id="3.2.1.23" evidence="3 6"/>
<evidence type="ECO:0000256" key="7">
    <source>
        <dbReference type="PIRSR" id="PIRSR001084-1"/>
    </source>
</evidence>
<organism evidence="13 14">
    <name type="scientific">Cellulomonas algicola</name>
    <dbReference type="NCBI Taxonomy" id="2071633"/>
    <lineage>
        <taxon>Bacteria</taxon>
        <taxon>Bacillati</taxon>
        <taxon>Actinomycetota</taxon>
        <taxon>Actinomycetes</taxon>
        <taxon>Micrococcales</taxon>
        <taxon>Cellulomonadaceae</taxon>
        <taxon>Cellulomonas</taxon>
    </lineage>
</organism>
<evidence type="ECO:0000256" key="8">
    <source>
        <dbReference type="PIRSR" id="PIRSR001084-2"/>
    </source>
</evidence>
<feature type="binding site" evidence="9">
    <location>
        <position position="159"/>
    </location>
    <ligand>
        <name>Zn(2+)</name>
        <dbReference type="ChEBI" id="CHEBI:29105"/>
    </ligand>
</feature>
<dbReference type="Gene3D" id="2.60.40.1180">
    <property type="entry name" value="Golgi alpha-mannosidase II"/>
    <property type="match status" value="1"/>
</dbReference>
<evidence type="ECO:0000256" key="5">
    <source>
        <dbReference type="ARBA" id="ARBA00023295"/>
    </source>
</evidence>
<feature type="domain" description="Glycoside hydrolase family 42 N-terminal" evidence="10">
    <location>
        <begin position="18"/>
        <end position="382"/>
    </location>
</feature>
<feature type="binding site" evidence="8">
    <location>
        <position position="115"/>
    </location>
    <ligand>
        <name>substrate</name>
    </ligand>
</feature>
<dbReference type="SUPFAM" id="SSF52317">
    <property type="entry name" value="Class I glutamine amidotransferase-like"/>
    <property type="match status" value="1"/>
</dbReference>
<dbReference type="Pfam" id="PF08532">
    <property type="entry name" value="Glyco_hydro_42M"/>
    <property type="match status" value="1"/>
</dbReference>
<proteinExistence type="inferred from homology"/>
<dbReference type="Gene3D" id="3.20.20.80">
    <property type="entry name" value="Glycosidases"/>
    <property type="match status" value="1"/>
</dbReference>
<keyword evidence="9" id="KW-0862">Zinc</keyword>
<dbReference type="RefSeq" id="WP_124343707.1">
    <property type="nucleotide sequence ID" value="NZ_BHYL01000244.1"/>
</dbReference>
<evidence type="ECO:0000256" key="6">
    <source>
        <dbReference type="PIRNR" id="PIRNR001084"/>
    </source>
</evidence>
<comment type="catalytic activity">
    <reaction evidence="1 6">
        <text>Hydrolysis of terminal non-reducing beta-D-galactose residues in beta-D-galactosides.</text>
        <dbReference type="EC" id="3.2.1.23"/>
    </reaction>
</comment>
<dbReference type="InterPro" id="IPR013780">
    <property type="entry name" value="Glyco_hydro_b"/>
</dbReference>
<dbReference type="OrthoDB" id="9800974at2"/>
<keyword evidence="4 6" id="KW-0378">Hydrolase</keyword>
<evidence type="ECO:0000259" key="11">
    <source>
        <dbReference type="Pfam" id="PF08532"/>
    </source>
</evidence>
<evidence type="ECO:0000256" key="4">
    <source>
        <dbReference type="ARBA" id="ARBA00022801"/>
    </source>
</evidence>
<keyword evidence="14" id="KW-1185">Reference proteome</keyword>
<evidence type="ECO:0000256" key="3">
    <source>
        <dbReference type="ARBA" id="ARBA00012756"/>
    </source>
</evidence>
<dbReference type="InterPro" id="IPR013529">
    <property type="entry name" value="Glyco_hydro_42_N"/>
</dbReference>
<evidence type="ECO:0000256" key="1">
    <source>
        <dbReference type="ARBA" id="ARBA00001412"/>
    </source>
</evidence>
<dbReference type="AlphaFoldDB" id="A0A401V2R1"/>
<feature type="domain" description="Beta-galactosidase trimerisation" evidence="11">
    <location>
        <begin position="394"/>
        <end position="603"/>
    </location>
</feature>
<feature type="binding site" evidence="8">
    <location>
        <position position="153"/>
    </location>
    <ligand>
        <name>substrate</name>
    </ligand>
</feature>
<evidence type="ECO:0000259" key="10">
    <source>
        <dbReference type="Pfam" id="PF02449"/>
    </source>
</evidence>
<dbReference type="GO" id="GO:0006012">
    <property type="term" value="P:galactose metabolic process"/>
    <property type="evidence" value="ECO:0007669"/>
    <property type="project" value="InterPro"/>
</dbReference>
<sequence length="673" mass="72863">MTGLDALTAAHGVLYGGDWNPEQWTPDVWREDVALMCAAGVNLVSVGIFSWATLEPEPGRFETAWLDEVLDLLHGAGIAVDLATPTASPPPWLAHRHPETSAVDAQGVRMSVGSRNHFCPGSPVYRDHVAAVVRHLVDRYADHPAVAMWHVGNELGQTCWCDLCAERLRTWLRRRYGDVDALNAAWATAFWSQRYSCFDEIVPPRAAPYLHNPAAELDFRRFTSDQLRDVYRLQAAIIRERSDAPVTTNVMNFFPGVDQHAWADDVDVVADDCYTDPADASSPARAALAHDLVRGVRRGQPWLLMEQAAGAVNWRAHNVPKSTGAMVLDSLRAVAHGADGVCYFQWRASTGGAERFHSAMVPHAGPDTDLHRAVRAQGALLQRLRPVVGTRVDARVALVFDWPSWWAGELLPARPSMRLDVLGQLAAYHEPLWRAGIATDVVPPSADLDGYDLVIVPSLHAVTDADAANVARVPERGGVLLVGPFSAVADEHARVRRGRFPVPWADVLGASGEDWRPLEDEGVVVASDRYGDFVATTWSEHVRSDGAAVLATYADGDLAGRPALTRRTHGAGDDAGQAWYVTTVPPRDVLAAVVADCVAAAGVTAPLSDVPEGVEIARRGDVLFVLNRSRAKQTVRLPAAATDLLTGDAVADELLLPAEGAAALHLAPTERTR</sequence>
<dbReference type="InterPro" id="IPR017853">
    <property type="entry name" value="GH"/>
</dbReference>
<feature type="domain" description="Beta-galactosidase C-terminal" evidence="12">
    <location>
        <begin position="613"/>
        <end position="655"/>
    </location>
</feature>
<dbReference type="InterPro" id="IPR003476">
    <property type="entry name" value="Glyco_hydro_42"/>
</dbReference>
<gene>
    <name evidence="13" type="ORF">CTKZ_27600</name>
</gene>
<evidence type="ECO:0000313" key="14">
    <source>
        <dbReference type="Proteomes" id="UP000288246"/>
    </source>
</evidence>
<accession>A0A401V2R1</accession>
<evidence type="ECO:0000256" key="2">
    <source>
        <dbReference type="ARBA" id="ARBA00005940"/>
    </source>
</evidence>
<comment type="similarity">
    <text evidence="2 6">Belongs to the glycosyl hydrolase 42 family.</text>
</comment>
<dbReference type="GO" id="GO:0046872">
    <property type="term" value="F:metal ion binding"/>
    <property type="evidence" value="ECO:0007669"/>
    <property type="project" value="UniProtKB-KW"/>
</dbReference>
<dbReference type="CDD" id="cd03143">
    <property type="entry name" value="A4_beta-galactosidase_middle_domain"/>
    <property type="match status" value="1"/>
</dbReference>
<keyword evidence="9" id="KW-0479">Metal-binding</keyword>
<feature type="binding site" evidence="9">
    <location>
        <position position="161"/>
    </location>
    <ligand>
        <name>Zn(2+)</name>
        <dbReference type="ChEBI" id="CHEBI:29105"/>
    </ligand>
</feature>
<dbReference type="Pfam" id="PF08533">
    <property type="entry name" value="Glyco_hydro_42C"/>
    <property type="match status" value="1"/>
</dbReference>
<feature type="active site" description="Nucleophile" evidence="7">
    <location>
        <position position="306"/>
    </location>
</feature>
<dbReference type="Pfam" id="PF02449">
    <property type="entry name" value="Glyco_hydro_42"/>
    <property type="match status" value="1"/>
</dbReference>
<keyword evidence="5 6" id="KW-0326">Glycosidase</keyword>
<feature type="binding site" evidence="9">
    <location>
        <position position="119"/>
    </location>
    <ligand>
        <name>Zn(2+)</name>
        <dbReference type="ChEBI" id="CHEBI:29105"/>
    </ligand>
</feature>
<dbReference type="InterPro" id="IPR013739">
    <property type="entry name" value="Beta_galactosidase_C"/>
</dbReference>
<evidence type="ECO:0000259" key="12">
    <source>
        <dbReference type="Pfam" id="PF08533"/>
    </source>
</evidence>
<dbReference type="PANTHER" id="PTHR36447">
    <property type="entry name" value="BETA-GALACTOSIDASE GANA"/>
    <property type="match status" value="1"/>
</dbReference>
<feature type="active site" description="Proton donor" evidence="7">
    <location>
        <position position="154"/>
    </location>
</feature>
<protein>
    <recommendedName>
        <fullName evidence="3 6">Beta-galactosidase</fullName>
        <shortName evidence="6">Beta-gal</shortName>
        <ecNumber evidence="3 6">3.2.1.23</ecNumber>
    </recommendedName>
</protein>
<reference evidence="13 14" key="1">
    <citation type="submission" date="2018-11" db="EMBL/GenBank/DDBJ databases">
        <title>Draft genome sequence of Cellulomonas takizawaensis strain TKZ-21.</title>
        <authorList>
            <person name="Yamamura H."/>
            <person name="Hayashi T."/>
            <person name="Hamada M."/>
            <person name="Serisawa Y."/>
            <person name="Matsuyama K."/>
            <person name="Nakagawa Y."/>
            <person name="Otoguro M."/>
            <person name="Yanagida F."/>
            <person name="Hayakawa M."/>
        </authorList>
    </citation>
    <scope>NUCLEOTIDE SEQUENCE [LARGE SCALE GENOMIC DNA]</scope>
    <source>
        <strain evidence="13 14">TKZ-21</strain>
    </source>
</reference>
<comment type="caution">
    <text evidence="13">The sequence shown here is derived from an EMBL/GenBank/DDBJ whole genome shotgun (WGS) entry which is preliminary data.</text>
</comment>